<reference evidence="3" key="1">
    <citation type="submission" date="2022-11" db="UniProtKB">
        <authorList>
            <consortium name="EnsemblMetazoa"/>
        </authorList>
    </citation>
    <scope>IDENTIFICATION</scope>
</reference>
<dbReference type="AlphaFoldDB" id="A0A914B2K0"/>
<dbReference type="RefSeq" id="XP_038070138.1">
    <property type="nucleotide sequence ID" value="XM_038214210.1"/>
</dbReference>
<feature type="compositionally biased region" description="Polar residues" evidence="2">
    <location>
        <begin position="160"/>
        <end position="173"/>
    </location>
</feature>
<feature type="region of interest" description="Disordered" evidence="2">
    <location>
        <begin position="205"/>
        <end position="243"/>
    </location>
</feature>
<dbReference type="GeneID" id="119739325"/>
<feature type="region of interest" description="Disordered" evidence="2">
    <location>
        <begin position="160"/>
        <end position="188"/>
    </location>
</feature>
<evidence type="ECO:0000313" key="4">
    <source>
        <dbReference type="Proteomes" id="UP000887568"/>
    </source>
</evidence>
<keyword evidence="4" id="KW-1185">Reference proteome</keyword>
<name>A0A914B2K0_PATMI</name>
<evidence type="ECO:0000256" key="2">
    <source>
        <dbReference type="SAM" id="MobiDB-lite"/>
    </source>
</evidence>
<dbReference type="EnsemblMetazoa" id="XM_038214210.1">
    <property type="protein sequence ID" value="XP_038070138.1"/>
    <property type="gene ID" value="LOC119739325"/>
</dbReference>
<feature type="compositionally biased region" description="Basic and acidic residues" evidence="2">
    <location>
        <begin position="232"/>
        <end position="241"/>
    </location>
</feature>
<evidence type="ECO:0000256" key="1">
    <source>
        <dbReference type="SAM" id="Coils"/>
    </source>
</evidence>
<sequence>MIWQSLREIEEERRAKTEALAKWRELLQKAETPSIGGTSDPDELEDEHQQKLDLTKHLVELQSNIHLARLDASLIRDGDFLADVSSADESRWRQYNERAKIQEEQDRLKLLIDQRVSYQADMLDCAKERTNSTLHCLKDKLDNLEGLVNNNSVVARSLTSTHTSVDSETSLNNELGRGSSDRYPQHDTSPVKIISSKYRPVRRISKPTQEVQQPPRTSVPSCTFASKPHHQTCPERTEQPKQGHTASFWLAPLHLRSNLKLSAKSRSMM</sequence>
<keyword evidence="1" id="KW-0175">Coiled coil</keyword>
<proteinExistence type="predicted"/>
<organism evidence="3 4">
    <name type="scientific">Patiria miniata</name>
    <name type="common">Bat star</name>
    <name type="synonym">Asterina miniata</name>
    <dbReference type="NCBI Taxonomy" id="46514"/>
    <lineage>
        <taxon>Eukaryota</taxon>
        <taxon>Metazoa</taxon>
        <taxon>Echinodermata</taxon>
        <taxon>Eleutherozoa</taxon>
        <taxon>Asterozoa</taxon>
        <taxon>Asteroidea</taxon>
        <taxon>Valvatacea</taxon>
        <taxon>Valvatida</taxon>
        <taxon>Asterinidae</taxon>
        <taxon>Patiria</taxon>
    </lineage>
</organism>
<evidence type="ECO:0000313" key="3">
    <source>
        <dbReference type="EnsemblMetazoa" id="XP_038070138.1"/>
    </source>
</evidence>
<feature type="coiled-coil region" evidence="1">
    <location>
        <begin position="101"/>
        <end position="147"/>
    </location>
</feature>
<accession>A0A914B2K0</accession>
<feature type="compositionally biased region" description="Polar residues" evidence="2">
    <location>
        <begin position="206"/>
        <end position="224"/>
    </location>
</feature>
<protein>
    <submittedName>
        <fullName evidence="3">Uncharacterized protein</fullName>
    </submittedName>
</protein>
<dbReference type="Proteomes" id="UP000887568">
    <property type="component" value="Unplaced"/>
</dbReference>